<feature type="domain" description="CAP-Gly" evidence="1">
    <location>
        <begin position="105"/>
        <end position="184"/>
    </location>
</feature>
<dbReference type="SMART" id="SM01052">
    <property type="entry name" value="CAP_GLY"/>
    <property type="match status" value="1"/>
</dbReference>
<dbReference type="Pfam" id="PF01302">
    <property type="entry name" value="CAP_GLY"/>
    <property type="match status" value="1"/>
</dbReference>
<dbReference type="Proteomes" id="UP001162164">
    <property type="component" value="Unassembled WGS sequence"/>
</dbReference>
<dbReference type="InterPro" id="IPR000938">
    <property type="entry name" value="CAP-Gly_domain"/>
</dbReference>
<protein>
    <recommendedName>
        <fullName evidence="1">CAP-Gly domain-containing protein</fullName>
    </recommendedName>
</protein>
<dbReference type="SUPFAM" id="SSF74924">
    <property type="entry name" value="Cap-Gly domain"/>
    <property type="match status" value="1"/>
</dbReference>
<accession>A0ABQ9J7Z2</accession>
<gene>
    <name evidence="2" type="ORF">NQ317_002390</name>
</gene>
<proteinExistence type="predicted"/>
<evidence type="ECO:0000313" key="2">
    <source>
        <dbReference type="EMBL" id="KAJ8973994.1"/>
    </source>
</evidence>
<keyword evidence="3" id="KW-1185">Reference proteome</keyword>
<organism evidence="2 3">
    <name type="scientific">Molorchus minor</name>
    <dbReference type="NCBI Taxonomy" id="1323400"/>
    <lineage>
        <taxon>Eukaryota</taxon>
        <taxon>Metazoa</taxon>
        <taxon>Ecdysozoa</taxon>
        <taxon>Arthropoda</taxon>
        <taxon>Hexapoda</taxon>
        <taxon>Insecta</taxon>
        <taxon>Pterygota</taxon>
        <taxon>Neoptera</taxon>
        <taxon>Endopterygota</taxon>
        <taxon>Coleoptera</taxon>
        <taxon>Polyphaga</taxon>
        <taxon>Cucujiformia</taxon>
        <taxon>Chrysomeloidea</taxon>
        <taxon>Cerambycidae</taxon>
        <taxon>Lamiinae</taxon>
        <taxon>Monochamini</taxon>
        <taxon>Molorchus</taxon>
    </lineage>
</organism>
<reference evidence="2" key="1">
    <citation type="journal article" date="2023" name="Insect Mol. Biol.">
        <title>Genome sequencing provides insights into the evolution of gene families encoding plant cell wall-degrading enzymes in longhorned beetles.</title>
        <authorList>
            <person name="Shin N.R."/>
            <person name="Okamura Y."/>
            <person name="Kirsch R."/>
            <person name="Pauchet Y."/>
        </authorList>
    </citation>
    <scope>NUCLEOTIDE SEQUENCE</scope>
    <source>
        <strain evidence="2">MMC_N1</strain>
    </source>
</reference>
<dbReference type="EMBL" id="JAPWTJ010001071">
    <property type="protein sequence ID" value="KAJ8973994.1"/>
    <property type="molecule type" value="Genomic_DNA"/>
</dbReference>
<evidence type="ECO:0000313" key="3">
    <source>
        <dbReference type="Proteomes" id="UP001162164"/>
    </source>
</evidence>
<comment type="caution">
    <text evidence="2">The sequence shown here is derived from an EMBL/GenBank/DDBJ whole genome shotgun (WGS) entry which is preliminary data.</text>
</comment>
<name>A0ABQ9J7Z2_9CUCU</name>
<sequence length="325" mass="36574">MSSKEIKFGIFGHNELLKELSKGQHQRTVLLGQVVMVVGKLSEGKLIVRFLKEGESWETTTFFCNQDSIIPICEKLWPYVSSITSPQARVKLVKNKELCEKLTNISKEMVVGFIDTNDIYLGVIKYMGTVKGMGYCIGVELHVFHYRLKKEKRKNNTCSGSCANIKYFSCAPGHGIFTTIEKILPQNYLGTSNKVTPTPVTELEACLEKNMASIVNSIANKPHHEEIITKYGEYSKKPSMPVKNARNSRSLQDILDVNTGSVNTNNDFDQNSVIQPDKTYLMLDSQKKSRNKSEIDLIEVIGGTWSGTTDSKQLENFSNLKKDTR</sequence>
<dbReference type="InterPro" id="IPR036859">
    <property type="entry name" value="CAP-Gly_dom_sf"/>
</dbReference>
<dbReference type="Gene3D" id="2.30.30.190">
    <property type="entry name" value="CAP Gly-rich-like domain"/>
    <property type="match status" value="1"/>
</dbReference>
<evidence type="ECO:0000259" key="1">
    <source>
        <dbReference type="SMART" id="SM01052"/>
    </source>
</evidence>